<keyword evidence="2" id="KW-1185">Reference proteome</keyword>
<sequence length="132" mass="15232">MVEIELLFSSFDDSERSFQSVIIIHLLSSADCVCYSLLFLHNGGEILFWFGQAKQAKCTIGARLDYDCLNLIDDCCLSAFAVDITLRISSTYHNYCHQSNYCKQYRCILKRIACEWKFARKLLPYLSSCEKV</sequence>
<evidence type="ECO:0000313" key="2">
    <source>
        <dbReference type="Proteomes" id="UP000054630"/>
    </source>
</evidence>
<reference evidence="1 2" key="1">
    <citation type="submission" date="2015-01" db="EMBL/GenBank/DDBJ databases">
        <title>Evolution of Trichinella species and genotypes.</title>
        <authorList>
            <person name="Korhonen P.K."/>
            <person name="Edoardo P."/>
            <person name="Giuseppe L.R."/>
            <person name="Gasser R.B."/>
        </authorList>
    </citation>
    <scope>NUCLEOTIDE SEQUENCE [LARGE SCALE GENOMIC DNA]</scope>
    <source>
        <strain evidence="1">ISS37</strain>
    </source>
</reference>
<protein>
    <submittedName>
        <fullName evidence="1">Uncharacterized protein</fullName>
    </submittedName>
</protein>
<evidence type="ECO:0000313" key="1">
    <source>
        <dbReference type="EMBL" id="KRX18422.1"/>
    </source>
</evidence>
<organism evidence="1 2">
    <name type="scientific">Trichinella nelsoni</name>
    <dbReference type="NCBI Taxonomy" id="6336"/>
    <lineage>
        <taxon>Eukaryota</taxon>
        <taxon>Metazoa</taxon>
        <taxon>Ecdysozoa</taxon>
        <taxon>Nematoda</taxon>
        <taxon>Enoplea</taxon>
        <taxon>Dorylaimia</taxon>
        <taxon>Trichinellida</taxon>
        <taxon>Trichinellidae</taxon>
        <taxon>Trichinella</taxon>
    </lineage>
</organism>
<dbReference type="AlphaFoldDB" id="A0A0V0RVC1"/>
<dbReference type="OrthoDB" id="10395778at2759"/>
<proteinExistence type="predicted"/>
<gene>
    <name evidence="1" type="ORF">T07_4073</name>
</gene>
<accession>A0A0V0RVC1</accession>
<comment type="caution">
    <text evidence="1">The sequence shown here is derived from an EMBL/GenBank/DDBJ whole genome shotgun (WGS) entry which is preliminary data.</text>
</comment>
<name>A0A0V0RVC1_9BILA</name>
<dbReference type="EMBL" id="JYDL01000073">
    <property type="protein sequence ID" value="KRX18422.1"/>
    <property type="molecule type" value="Genomic_DNA"/>
</dbReference>
<dbReference type="Proteomes" id="UP000054630">
    <property type="component" value="Unassembled WGS sequence"/>
</dbReference>